<dbReference type="OMA" id="HTLREDY"/>
<dbReference type="Proteomes" id="UP000009138">
    <property type="component" value="Unassembled WGS sequence"/>
</dbReference>
<organism evidence="1 2">
    <name type="scientific">Rhizopus delemar (strain RA 99-880 / ATCC MYA-4621 / FGSC 9543 / NRRL 43880)</name>
    <name type="common">Mucormycosis agent</name>
    <name type="synonym">Rhizopus arrhizus var. delemar</name>
    <dbReference type="NCBI Taxonomy" id="246409"/>
    <lineage>
        <taxon>Eukaryota</taxon>
        <taxon>Fungi</taxon>
        <taxon>Fungi incertae sedis</taxon>
        <taxon>Mucoromycota</taxon>
        <taxon>Mucoromycotina</taxon>
        <taxon>Mucoromycetes</taxon>
        <taxon>Mucorales</taxon>
        <taxon>Mucorineae</taxon>
        <taxon>Rhizopodaceae</taxon>
        <taxon>Rhizopus</taxon>
    </lineage>
</organism>
<evidence type="ECO:0000313" key="1">
    <source>
        <dbReference type="EMBL" id="EIE92083.1"/>
    </source>
</evidence>
<reference evidence="1 2" key="1">
    <citation type="journal article" date="2009" name="PLoS Genet.">
        <title>Genomic analysis of the basal lineage fungus Rhizopus oryzae reveals a whole-genome duplication.</title>
        <authorList>
            <person name="Ma L.-J."/>
            <person name="Ibrahim A.S."/>
            <person name="Skory C."/>
            <person name="Grabherr M.G."/>
            <person name="Burger G."/>
            <person name="Butler M."/>
            <person name="Elias M."/>
            <person name="Idnurm A."/>
            <person name="Lang B.F."/>
            <person name="Sone T."/>
            <person name="Abe A."/>
            <person name="Calvo S.E."/>
            <person name="Corrochano L.M."/>
            <person name="Engels R."/>
            <person name="Fu J."/>
            <person name="Hansberg W."/>
            <person name="Kim J.-M."/>
            <person name="Kodira C.D."/>
            <person name="Koehrsen M.J."/>
            <person name="Liu B."/>
            <person name="Miranda-Saavedra D."/>
            <person name="O'Leary S."/>
            <person name="Ortiz-Castellanos L."/>
            <person name="Poulter R."/>
            <person name="Rodriguez-Romero J."/>
            <person name="Ruiz-Herrera J."/>
            <person name="Shen Y.-Q."/>
            <person name="Zeng Q."/>
            <person name="Galagan J."/>
            <person name="Birren B.W."/>
            <person name="Cuomo C.A."/>
            <person name="Wickes B.L."/>
        </authorList>
    </citation>
    <scope>NUCLEOTIDE SEQUENCE [LARGE SCALE GENOMIC DNA]</scope>
    <source>
        <strain evidence="2">RA 99-880 / ATCC MYA-4621 / FGSC 9543 / NRRL 43880</strain>
    </source>
</reference>
<dbReference type="InParanoid" id="I1CUF3"/>
<proteinExistence type="predicted"/>
<dbReference type="OrthoDB" id="2282381at2759"/>
<dbReference type="RefSeq" id="XP_067527479.1">
    <property type="nucleotide sequence ID" value="XM_067671378.1"/>
</dbReference>
<dbReference type="eggNOG" id="ENOG502TAHY">
    <property type="taxonomic scope" value="Eukaryota"/>
</dbReference>
<dbReference type="GeneID" id="93623759"/>
<keyword evidence="2" id="KW-1185">Reference proteome</keyword>
<protein>
    <submittedName>
        <fullName evidence="1">Uncharacterized protein</fullName>
    </submittedName>
</protein>
<name>I1CUF3_RHIO9</name>
<evidence type="ECO:0000313" key="2">
    <source>
        <dbReference type="Proteomes" id="UP000009138"/>
    </source>
</evidence>
<dbReference type="VEuPathDB" id="FungiDB:RO3G_16794"/>
<dbReference type="AlphaFoldDB" id="I1CUF3"/>
<sequence>MYSAQKSPKIRTPEQDNIASSPLRALTPLVDVIKSAQTKATKDFESFYGNLMSRLTPKTSNARIRKRMPETTQRTKSLVNQKRLEVEHNRTSLTPLFERHTLREEYTSHNPFYEDSVSETTDDVLEFDMIDDDNTDTIIILGTITQAHTPSQLINNKDKSVIDETNEGLLEEISYAKLKSAEIVR</sequence>
<gene>
    <name evidence="1" type="ORF">RO3G_16794</name>
</gene>
<accession>I1CUF3</accession>
<dbReference type="EMBL" id="CH476753">
    <property type="protein sequence ID" value="EIE92083.1"/>
    <property type="molecule type" value="Genomic_DNA"/>
</dbReference>